<reference evidence="4 5" key="1">
    <citation type="submission" date="2017-04" db="EMBL/GenBank/DDBJ databases">
        <title>Novel microbial lineages endemic to geothermal iron-oxide mats fill important gaps in the evolutionary history of Archaea.</title>
        <authorList>
            <person name="Jay Z.J."/>
            <person name="Beam J.P."/>
            <person name="Dlakic M."/>
            <person name="Rusch D.B."/>
            <person name="Kozubal M.A."/>
            <person name="Inskeep W.P."/>
        </authorList>
    </citation>
    <scope>NUCLEOTIDE SEQUENCE [LARGE SCALE GENOMIC DNA]</scope>
    <source>
        <strain evidence="4">OSP_D</strain>
    </source>
</reference>
<dbReference type="Gene3D" id="3.30.428.10">
    <property type="entry name" value="HIT-like"/>
    <property type="match status" value="1"/>
</dbReference>
<dbReference type="InterPro" id="IPR036265">
    <property type="entry name" value="HIT-like_sf"/>
</dbReference>
<evidence type="ECO:0000259" key="3">
    <source>
        <dbReference type="PROSITE" id="PS51084"/>
    </source>
</evidence>
<feature type="domain" description="HIT" evidence="3">
    <location>
        <begin position="26"/>
        <end position="135"/>
    </location>
</feature>
<name>A0A2R6AE33_9ARCH</name>
<dbReference type="PROSITE" id="PS51084">
    <property type="entry name" value="HIT_2"/>
    <property type="match status" value="1"/>
</dbReference>
<keyword evidence="4" id="KW-0378">Hydrolase</keyword>
<proteinExistence type="predicted"/>
<evidence type="ECO:0000256" key="2">
    <source>
        <dbReference type="PROSITE-ProRule" id="PRU00464"/>
    </source>
</evidence>
<comment type="caution">
    <text evidence="4">The sequence shown here is derived from an EMBL/GenBank/DDBJ whole genome shotgun (WGS) entry which is preliminary data.</text>
</comment>
<dbReference type="InterPro" id="IPR011146">
    <property type="entry name" value="HIT-like"/>
</dbReference>
<dbReference type="EMBL" id="NEXC01000001">
    <property type="protein sequence ID" value="PSN84634.1"/>
    <property type="molecule type" value="Genomic_DNA"/>
</dbReference>
<dbReference type="GO" id="GO:0000166">
    <property type="term" value="F:nucleotide binding"/>
    <property type="evidence" value="ECO:0007669"/>
    <property type="project" value="UniProtKB-KW"/>
</dbReference>
<organism evidence="4 5">
    <name type="scientific">Candidatus Marsarchaeota G1 archaeon OSP_D</name>
    <dbReference type="NCBI Taxonomy" id="1978155"/>
    <lineage>
        <taxon>Archaea</taxon>
        <taxon>Candidatus Marsarchaeota</taxon>
        <taxon>Candidatus Marsarchaeota group 1</taxon>
    </lineage>
</organism>
<dbReference type="SUPFAM" id="SSF54197">
    <property type="entry name" value="HIT-like"/>
    <property type="match status" value="1"/>
</dbReference>
<dbReference type="CDD" id="cd01275">
    <property type="entry name" value="FHIT"/>
    <property type="match status" value="1"/>
</dbReference>
<evidence type="ECO:0000313" key="4">
    <source>
        <dbReference type="EMBL" id="PSN84634.1"/>
    </source>
</evidence>
<dbReference type="PANTHER" id="PTHR42997">
    <property type="entry name" value="HIT FAMILY HYDROLASE"/>
    <property type="match status" value="1"/>
</dbReference>
<dbReference type="InterPro" id="IPR052908">
    <property type="entry name" value="AP-4-A_phosphorylase"/>
</dbReference>
<gene>
    <name evidence="4" type="ORF">B9Q01_00385</name>
</gene>
<dbReference type="GO" id="GO:0016787">
    <property type="term" value="F:hydrolase activity"/>
    <property type="evidence" value="ECO:0007669"/>
    <property type="project" value="UniProtKB-KW"/>
</dbReference>
<feature type="short sequence motif" description="Histidine triad motif" evidence="2">
    <location>
        <begin position="120"/>
        <end position="124"/>
    </location>
</feature>
<sequence>MQRLWAPWRIEYLEKFKEKKEEGCFICDAVAATDQKKHYVLEKGVHHIVLMNLYPYNSGHLLVAPIDHVAQLENLDEKVVLAIFGALVKWLSVIKKAMKPDGFNLGINLGEAAGAGLPQHLHIHIVPRWVGDTNFMPTIGSTKVISESLDATYQKLLNALSQSS</sequence>
<dbReference type="PANTHER" id="PTHR42997:SF1">
    <property type="entry name" value="AP-4-A PHOSPHORYLASE"/>
    <property type="match status" value="1"/>
</dbReference>
<keyword evidence="1" id="KW-0547">Nucleotide-binding</keyword>
<dbReference type="Proteomes" id="UP000240880">
    <property type="component" value="Unassembled WGS sequence"/>
</dbReference>
<protein>
    <submittedName>
        <fullName evidence="4">HIT family hydrolase</fullName>
    </submittedName>
</protein>
<evidence type="ECO:0000313" key="5">
    <source>
        <dbReference type="Proteomes" id="UP000240880"/>
    </source>
</evidence>
<accession>A0A2R6AE33</accession>
<evidence type="ECO:0000256" key="1">
    <source>
        <dbReference type="ARBA" id="ARBA00022741"/>
    </source>
</evidence>
<dbReference type="Pfam" id="PF01230">
    <property type="entry name" value="HIT"/>
    <property type="match status" value="1"/>
</dbReference>
<dbReference type="InterPro" id="IPR039383">
    <property type="entry name" value="FHIT"/>
</dbReference>
<dbReference type="AlphaFoldDB" id="A0A2R6AE33"/>